<proteinExistence type="predicted"/>
<dbReference type="Proteomes" id="UP001497472">
    <property type="component" value="Unassembled WGS sequence"/>
</dbReference>
<comment type="caution">
    <text evidence="5">The sequence shown here is derived from an EMBL/GenBank/DDBJ whole genome shotgun (WGS) entry which is preliminary data.</text>
</comment>
<dbReference type="AlphaFoldDB" id="A0AAV1JWA1"/>
<dbReference type="GO" id="GO:0008010">
    <property type="term" value="F:structural constituent of chitin-based larval cuticle"/>
    <property type="evidence" value="ECO:0007669"/>
    <property type="project" value="TreeGrafter"/>
</dbReference>
<accession>A0AAV1JWA1</accession>
<dbReference type="GO" id="GO:0062129">
    <property type="term" value="C:chitin-based extracellular matrix"/>
    <property type="evidence" value="ECO:0007669"/>
    <property type="project" value="TreeGrafter"/>
</dbReference>
<protein>
    <submittedName>
        <fullName evidence="5">Uncharacterized protein</fullName>
    </submittedName>
</protein>
<evidence type="ECO:0000256" key="2">
    <source>
        <dbReference type="ARBA" id="ARBA00022729"/>
    </source>
</evidence>
<sequence length="164" mass="18113">MYKPQDSLRPKFEIRLQLHNNMDTRFTIISPRKIILLAVVAAVSGGAVPVSVLQSYPSSVEPARIYQNNNGYVQILRYDNDNIGLGNYRYAYEQSDGTKQEQQGEIVNEGREDESIAVSGSFTWIGPNGIRYTVTYKADQNGYQPTIEEGPGAVPPSVVASLLG</sequence>
<evidence type="ECO:0000256" key="1">
    <source>
        <dbReference type="ARBA" id="ARBA00022460"/>
    </source>
</evidence>
<dbReference type="Pfam" id="PF00379">
    <property type="entry name" value="Chitin_bind_4"/>
    <property type="match status" value="1"/>
</dbReference>
<keyword evidence="4" id="KW-1133">Transmembrane helix</keyword>
<dbReference type="PROSITE" id="PS00233">
    <property type="entry name" value="CHIT_BIND_RR_1"/>
    <property type="match status" value="1"/>
</dbReference>
<keyword evidence="1 3" id="KW-0193">Cuticle</keyword>
<reference evidence="5 6" key="1">
    <citation type="submission" date="2023-11" db="EMBL/GenBank/DDBJ databases">
        <authorList>
            <person name="Okamura Y."/>
        </authorList>
    </citation>
    <scope>NUCLEOTIDE SEQUENCE [LARGE SCALE GENOMIC DNA]</scope>
</reference>
<dbReference type="PANTHER" id="PTHR10380:SF192">
    <property type="entry name" value="GEO02312P1"/>
    <property type="match status" value="1"/>
</dbReference>
<keyword evidence="6" id="KW-1185">Reference proteome</keyword>
<gene>
    <name evidence="5" type="ORF">LNINA_LOCUS12587</name>
</gene>
<dbReference type="PROSITE" id="PS51155">
    <property type="entry name" value="CHIT_BIND_RR_2"/>
    <property type="match status" value="1"/>
</dbReference>
<evidence type="ECO:0000256" key="3">
    <source>
        <dbReference type="PROSITE-ProRule" id="PRU00497"/>
    </source>
</evidence>
<keyword evidence="4" id="KW-0472">Membrane</keyword>
<evidence type="ECO:0000313" key="5">
    <source>
        <dbReference type="EMBL" id="CAK1553616.1"/>
    </source>
</evidence>
<dbReference type="InterPro" id="IPR050468">
    <property type="entry name" value="Cuticle_Struct_Prot"/>
</dbReference>
<dbReference type="PRINTS" id="PR00947">
    <property type="entry name" value="CUTICLE"/>
</dbReference>
<name>A0AAV1JWA1_9NEOP</name>
<evidence type="ECO:0000256" key="4">
    <source>
        <dbReference type="SAM" id="Phobius"/>
    </source>
</evidence>
<keyword evidence="2" id="KW-0732">Signal</keyword>
<evidence type="ECO:0000313" key="6">
    <source>
        <dbReference type="Proteomes" id="UP001497472"/>
    </source>
</evidence>
<organism evidence="5 6">
    <name type="scientific">Leptosia nina</name>
    <dbReference type="NCBI Taxonomy" id="320188"/>
    <lineage>
        <taxon>Eukaryota</taxon>
        <taxon>Metazoa</taxon>
        <taxon>Ecdysozoa</taxon>
        <taxon>Arthropoda</taxon>
        <taxon>Hexapoda</taxon>
        <taxon>Insecta</taxon>
        <taxon>Pterygota</taxon>
        <taxon>Neoptera</taxon>
        <taxon>Endopterygota</taxon>
        <taxon>Lepidoptera</taxon>
        <taxon>Glossata</taxon>
        <taxon>Ditrysia</taxon>
        <taxon>Papilionoidea</taxon>
        <taxon>Pieridae</taxon>
        <taxon>Pierinae</taxon>
        <taxon>Leptosia</taxon>
    </lineage>
</organism>
<dbReference type="InterPro" id="IPR031311">
    <property type="entry name" value="CHIT_BIND_RR_consensus"/>
</dbReference>
<keyword evidence="4" id="KW-0812">Transmembrane</keyword>
<dbReference type="InterPro" id="IPR000618">
    <property type="entry name" value="Insect_cuticle"/>
</dbReference>
<dbReference type="EMBL" id="CAVLEF010000225">
    <property type="protein sequence ID" value="CAK1553616.1"/>
    <property type="molecule type" value="Genomic_DNA"/>
</dbReference>
<feature type="transmembrane region" description="Helical" evidence="4">
    <location>
        <begin position="34"/>
        <end position="56"/>
    </location>
</feature>
<dbReference type="PANTHER" id="PTHR10380">
    <property type="entry name" value="CUTICLE PROTEIN"/>
    <property type="match status" value="1"/>
</dbReference>